<dbReference type="Gene3D" id="1.10.260.40">
    <property type="entry name" value="lambda repressor-like DNA-binding domains"/>
    <property type="match status" value="1"/>
</dbReference>
<organism evidence="3 4">
    <name type="scientific">Ligilactobacillus acidipiscis</name>
    <dbReference type="NCBI Taxonomy" id="89059"/>
    <lineage>
        <taxon>Bacteria</taxon>
        <taxon>Bacillati</taxon>
        <taxon>Bacillota</taxon>
        <taxon>Bacilli</taxon>
        <taxon>Lactobacillales</taxon>
        <taxon>Lactobacillaceae</taxon>
        <taxon>Ligilactobacillus</taxon>
    </lineage>
</organism>
<dbReference type="PROSITE" id="PS50943">
    <property type="entry name" value="HTH_CROC1"/>
    <property type="match status" value="1"/>
</dbReference>
<sequence>MNQLKHIRKQLGITQAQLADLSKVSRLSIAAMELQVYRPTLFEKLKLSNCLHCSVNYLMGANRP</sequence>
<keyword evidence="1" id="KW-0238">DNA-binding</keyword>
<accession>A0A921JZN4</accession>
<dbReference type="PANTHER" id="PTHR46558:SF11">
    <property type="entry name" value="HTH-TYPE TRANSCRIPTIONAL REGULATOR XRE"/>
    <property type="match status" value="1"/>
</dbReference>
<evidence type="ECO:0000313" key="4">
    <source>
        <dbReference type="Proteomes" id="UP000707535"/>
    </source>
</evidence>
<dbReference type="CDD" id="cd00093">
    <property type="entry name" value="HTH_XRE"/>
    <property type="match status" value="1"/>
</dbReference>
<dbReference type="PANTHER" id="PTHR46558">
    <property type="entry name" value="TRACRIPTIONAL REGULATORY PROTEIN-RELATED-RELATED"/>
    <property type="match status" value="1"/>
</dbReference>
<name>A0A921JZN4_9LACO</name>
<dbReference type="EMBL" id="DYXG01000018">
    <property type="protein sequence ID" value="HJE96354.1"/>
    <property type="molecule type" value="Genomic_DNA"/>
</dbReference>
<feature type="domain" description="HTH cro/C1-type" evidence="2">
    <location>
        <begin position="4"/>
        <end position="58"/>
    </location>
</feature>
<dbReference type="InterPro" id="IPR001387">
    <property type="entry name" value="Cro/C1-type_HTH"/>
</dbReference>
<evidence type="ECO:0000313" key="3">
    <source>
        <dbReference type="EMBL" id="HJE96354.1"/>
    </source>
</evidence>
<dbReference type="SUPFAM" id="SSF47413">
    <property type="entry name" value="lambda repressor-like DNA-binding domains"/>
    <property type="match status" value="1"/>
</dbReference>
<evidence type="ECO:0000259" key="2">
    <source>
        <dbReference type="PROSITE" id="PS50943"/>
    </source>
</evidence>
<dbReference type="Pfam" id="PF01381">
    <property type="entry name" value="HTH_3"/>
    <property type="match status" value="1"/>
</dbReference>
<evidence type="ECO:0000256" key="1">
    <source>
        <dbReference type="ARBA" id="ARBA00023125"/>
    </source>
</evidence>
<comment type="caution">
    <text evidence="3">The sequence shown here is derived from an EMBL/GenBank/DDBJ whole genome shotgun (WGS) entry which is preliminary data.</text>
</comment>
<dbReference type="RefSeq" id="WP_270333072.1">
    <property type="nucleotide sequence ID" value="NZ_JAQDEX010000003.1"/>
</dbReference>
<reference evidence="3" key="1">
    <citation type="journal article" date="2021" name="PeerJ">
        <title>Extensive microbial diversity within the chicken gut microbiome revealed by metagenomics and culture.</title>
        <authorList>
            <person name="Gilroy R."/>
            <person name="Ravi A."/>
            <person name="Getino M."/>
            <person name="Pursley I."/>
            <person name="Horton D.L."/>
            <person name="Alikhan N.F."/>
            <person name="Baker D."/>
            <person name="Gharbi K."/>
            <person name="Hall N."/>
            <person name="Watson M."/>
            <person name="Adriaenssens E.M."/>
            <person name="Foster-Nyarko E."/>
            <person name="Jarju S."/>
            <person name="Secka A."/>
            <person name="Antonio M."/>
            <person name="Oren A."/>
            <person name="Chaudhuri R.R."/>
            <person name="La Ragione R."/>
            <person name="Hildebrand F."/>
            <person name="Pallen M.J."/>
        </authorList>
    </citation>
    <scope>NUCLEOTIDE SEQUENCE</scope>
    <source>
        <strain evidence="3">CHK174-6876</strain>
    </source>
</reference>
<dbReference type="InterPro" id="IPR010982">
    <property type="entry name" value="Lambda_DNA-bd_dom_sf"/>
</dbReference>
<proteinExistence type="predicted"/>
<reference evidence="3" key="2">
    <citation type="submission" date="2021-09" db="EMBL/GenBank/DDBJ databases">
        <authorList>
            <person name="Gilroy R."/>
        </authorList>
    </citation>
    <scope>NUCLEOTIDE SEQUENCE</scope>
    <source>
        <strain evidence="3">CHK174-6876</strain>
    </source>
</reference>
<dbReference type="Proteomes" id="UP000707535">
    <property type="component" value="Unassembled WGS sequence"/>
</dbReference>
<dbReference type="GO" id="GO:0003677">
    <property type="term" value="F:DNA binding"/>
    <property type="evidence" value="ECO:0007669"/>
    <property type="project" value="UniProtKB-KW"/>
</dbReference>
<dbReference type="SMART" id="SM00530">
    <property type="entry name" value="HTH_XRE"/>
    <property type="match status" value="1"/>
</dbReference>
<dbReference type="AlphaFoldDB" id="A0A921JZN4"/>
<protein>
    <submittedName>
        <fullName evidence="3">Helix-turn-helix transcriptional regulator</fullName>
    </submittedName>
</protein>
<gene>
    <name evidence="3" type="ORF">K8V00_01920</name>
</gene>